<accession>A0ABW3GIC8</accession>
<name>A0ABW3GIC8_9PROT</name>
<dbReference type="CDD" id="cd11301">
    <property type="entry name" value="Fut1_Fut2_like"/>
    <property type="match status" value="1"/>
</dbReference>
<evidence type="ECO:0000256" key="2">
    <source>
        <dbReference type="ARBA" id="ARBA00022679"/>
    </source>
</evidence>
<evidence type="ECO:0000256" key="1">
    <source>
        <dbReference type="ARBA" id="ARBA00022676"/>
    </source>
</evidence>
<evidence type="ECO:0000313" key="4">
    <source>
        <dbReference type="Proteomes" id="UP001597106"/>
    </source>
</evidence>
<dbReference type="PANTHER" id="PTHR11927:SF9">
    <property type="entry name" value="L-FUCOSYLTRANSFERASE"/>
    <property type="match status" value="1"/>
</dbReference>
<dbReference type="Pfam" id="PF01531">
    <property type="entry name" value="Glyco_transf_11"/>
    <property type="match status" value="1"/>
</dbReference>
<evidence type="ECO:0000313" key="3">
    <source>
        <dbReference type="EMBL" id="MFD0930369.1"/>
    </source>
</evidence>
<sequence>MVVVRLIGGLGNQLFQYAAGRALAENNLSELKLDLSGYQNYNLHNGYELNHFKIKADIATQEEIKVLTKPRTRLVKYIIKKLRLPNGKHYLESSFALNRIFFKLKSPVYIDGYWQSHKYFDSIRGTLIRELTPVNELSEMSSQIKSQIEKLNAVSIHIRRGDYISNPNTNKVHGFLGLEYYKKAIAHITSLVSEPFYFVFSDDIGWAKENLNYLNNVIFVDHNSGKNSYEDMILMAACKHHVIANSSFSWWGAWLGSNPEKVVIAPLNWFADNSRDISDLCPPSWYLI</sequence>
<organism evidence="3 4">
    <name type="scientific">Methylophilus glucosoxydans</name>
    <dbReference type="NCBI Taxonomy" id="752553"/>
    <lineage>
        <taxon>Bacteria</taxon>
        <taxon>Pseudomonadati</taxon>
        <taxon>Pseudomonadota</taxon>
        <taxon>Betaproteobacteria</taxon>
        <taxon>Nitrosomonadales</taxon>
        <taxon>Methylophilaceae</taxon>
        <taxon>Methylophilus</taxon>
    </lineage>
</organism>
<reference evidence="4" key="1">
    <citation type="journal article" date="2019" name="Int. J. Syst. Evol. Microbiol.">
        <title>The Global Catalogue of Microorganisms (GCM) 10K type strain sequencing project: providing services to taxonomists for standard genome sequencing and annotation.</title>
        <authorList>
            <consortium name="The Broad Institute Genomics Platform"/>
            <consortium name="The Broad Institute Genome Sequencing Center for Infectious Disease"/>
            <person name="Wu L."/>
            <person name="Ma J."/>
        </authorList>
    </citation>
    <scope>NUCLEOTIDE SEQUENCE [LARGE SCALE GENOMIC DNA]</scope>
    <source>
        <strain evidence="4">CCUG 59685</strain>
    </source>
</reference>
<dbReference type="Gene3D" id="3.40.50.11350">
    <property type="match status" value="1"/>
</dbReference>
<proteinExistence type="predicted"/>
<dbReference type="Proteomes" id="UP001597106">
    <property type="component" value="Unassembled WGS sequence"/>
</dbReference>
<comment type="caution">
    <text evidence="3">The sequence shown here is derived from an EMBL/GenBank/DDBJ whole genome shotgun (WGS) entry which is preliminary data.</text>
</comment>
<gene>
    <name evidence="3" type="ORF">ACFQ1T_11335</name>
</gene>
<dbReference type="PANTHER" id="PTHR11927">
    <property type="entry name" value="GALACTOSIDE 2-L-FUCOSYLTRANSFERASE"/>
    <property type="match status" value="1"/>
</dbReference>
<dbReference type="EMBL" id="JBHTJW010000002">
    <property type="protein sequence ID" value="MFD0930369.1"/>
    <property type="molecule type" value="Genomic_DNA"/>
</dbReference>
<keyword evidence="4" id="KW-1185">Reference proteome</keyword>
<dbReference type="InterPro" id="IPR002516">
    <property type="entry name" value="Glyco_trans_11"/>
</dbReference>
<dbReference type="RefSeq" id="WP_379076701.1">
    <property type="nucleotide sequence ID" value="NZ_JBHTJW010000002.1"/>
</dbReference>
<keyword evidence="2" id="KW-0808">Transferase</keyword>
<keyword evidence="1" id="KW-0328">Glycosyltransferase</keyword>
<protein>
    <submittedName>
        <fullName evidence="3">Alpha-1,2-fucosyltransferase</fullName>
    </submittedName>
</protein>